<evidence type="ECO:0000256" key="3">
    <source>
        <dbReference type="ARBA" id="ARBA00023163"/>
    </source>
</evidence>
<dbReference type="InterPro" id="IPR036390">
    <property type="entry name" value="WH_DNA-bd_sf"/>
</dbReference>
<dbReference type="InterPro" id="IPR011711">
    <property type="entry name" value="GntR_C"/>
</dbReference>
<name>A0ABU3DKV3_9RHOB</name>
<dbReference type="InterPro" id="IPR036388">
    <property type="entry name" value="WH-like_DNA-bd_sf"/>
</dbReference>
<sequence>MSSPSAPLRGRTGPPGTSSVRTAGYQRFLDALRTGELKPGQMVSQKALSENLDLSVGTLRELLPRLESEGLIKVLNQRGILIPAIDLTMIRETFQLRMALEREAAAQAAADMPQEALDVHRASHEAMMAAMRESPTEATLAEAEEIDAAFHDALMDATGNALLIRTYEMNTTRMRLIKLYRHALSAAYMLDAFTDHLAIIDAVGSRDRAAAMAAMESHIQSARSRAVHL</sequence>
<dbReference type="SMART" id="SM00895">
    <property type="entry name" value="FCD"/>
    <property type="match status" value="1"/>
</dbReference>
<dbReference type="PANTHER" id="PTHR43537">
    <property type="entry name" value="TRANSCRIPTIONAL REGULATOR, GNTR FAMILY"/>
    <property type="match status" value="1"/>
</dbReference>
<dbReference type="Proteomes" id="UP001265259">
    <property type="component" value="Unassembled WGS sequence"/>
</dbReference>
<comment type="caution">
    <text evidence="6">The sequence shown here is derived from an EMBL/GenBank/DDBJ whole genome shotgun (WGS) entry which is preliminary data.</text>
</comment>
<keyword evidence="3" id="KW-0804">Transcription</keyword>
<keyword evidence="2" id="KW-0238">DNA-binding</keyword>
<dbReference type="InterPro" id="IPR000524">
    <property type="entry name" value="Tscrpt_reg_HTH_GntR"/>
</dbReference>
<keyword evidence="7" id="KW-1185">Reference proteome</keyword>
<proteinExistence type="predicted"/>
<organism evidence="6 7">
    <name type="scientific">Tropicimonas omnivorans</name>
    <dbReference type="NCBI Taxonomy" id="3075590"/>
    <lineage>
        <taxon>Bacteria</taxon>
        <taxon>Pseudomonadati</taxon>
        <taxon>Pseudomonadota</taxon>
        <taxon>Alphaproteobacteria</taxon>
        <taxon>Rhodobacterales</taxon>
        <taxon>Roseobacteraceae</taxon>
        <taxon>Tropicimonas</taxon>
    </lineage>
</organism>
<dbReference type="PANTHER" id="PTHR43537:SF24">
    <property type="entry name" value="GLUCONATE OPERON TRANSCRIPTIONAL REPRESSOR"/>
    <property type="match status" value="1"/>
</dbReference>
<dbReference type="EMBL" id="JAVRHL010000004">
    <property type="protein sequence ID" value="MDT0684223.1"/>
    <property type="molecule type" value="Genomic_DNA"/>
</dbReference>
<feature type="domain" description="HTH gntR-type" evidence="5">
    <location>
        <begin position="18"/>
        <end position="85"/>
    </location>
</feature>
<dbReference type="SUPFAM" id="SSF46785">
    <property type="entry name" value="Winged helix' DNA-binding domain"/>
    <property type="match status" value="1"/>
</dbReference>
<dbReference type="InterPro" id="IPR008920">
    <property type="entry name" value="TF_FadR/GntR_C"/>
</dbReference>
<keyword evidence="1" id="KW-0805">Transcription regulation</keyword>
<evidence type="ECO:0000256" key="4">
    <source>
        <dbReference type="SAM" id="MobiDB-lite"/>
    </source>
</evidence>
<dbReference type="Gene3D" id="1.20.120.530">
    <property type="entry name" value="GntR ligand-binding domain-like"/>
    <property type="match status" value="1"/>
</dbReference>
<reference evidence="6 7" key="1">
    <citation type="submission" date="2023-09" db="EMBL/GenBank/DDBJ databases">
        <authorList>
            <person name="Rey-Velasco X."/>
        </authorList>
    </citation>
    <scope>NUCLEOTIDE SEQUENCE [LARGE SCALE GENOMIC DNA]</scope>
    <source>
        <strain evidence="6 7">F158</strain>
    </source>
</reference>
<accession>A0ABU3DKV3</accession>
<gene>
    <name evidence="6" type="ORF">RM543_16180</name>
</gene>
<evidence type="ECO:0000313" key="6">
    <source>
        <dbReference type="EMBL" id="MDT0684223.1"/>
    </source>
</evidence>
<evidence type="ECO:0000256" key="1">
    <source>
        <dbReference type="ARBA" id="ARBA00023015"/>
    </source>
</evidence>
<dbReference type="SUPFAM" id="SSF48008">
    <property type="entry name" value="GntR ligand-binding domain-like"/>
    <property type="match status" value="1"/>
</dbReference>
<dbReference type="Gene3D" id="1.10.10.10">
    <property type="entry name" value="Winged helix-like DNA-binding domain superfamily/Winged helix DNA-binding domain"/>
    <property type="match status" value="1"/>
</dbReference>
<dbReference type="Pfam" id="PF07729">
    <property type="entry name" value="FCD"/>
    <property type="match status" value="1"/>
</dbReference>
<protein>
    <submittedName>
        <fullName evidence="6">GntR family transcriptional regulator</fullName>
    </submittedName>
</protein>
<dbReference type="PROSITE" id="PS50949">
    <property type="entry name" value="HTH_GNTR"/>
    <property type="match status" value="1"/>
</dbReference>
<dbReference type="SMART" id="SM00345">
    <property type="entry name" value="HTH_GNTR"/>
    <property type="match status" value="1"/>
</dbReference>
<evidence type="ECO:0000259" key="5">
    <source>
        <dbReference type="PROSITE" id="PS50949"/>
    </source>
</evidence>
<evidence type="ECO:0000256" key="2">
    <source>
        <dbReference type="ARBA" id="ARBA00023125"/>
    </source>
</evidence>
<dbReference type="Pfam" id="PF00392">
    <property type="entry name" value="GntR"/>
    <property type="match status" value="1"/>
</dbReference>
<feature type="region of interest" description="Disordered" evidence="4">
    <location>
        <begin position="1"/>
        <end position="23"/>
    </location>
</feature>
<evidence type="ECO:0000313" key="7">
    <source>
        <dbReference type="Proteomes" id="UP001265259"/>
    </source>
</evidence>
<dbReference type="RefSeq" id="WP_311693511.1">
    <property type="nucleotide sequence ID" value="NZ_JAVRHL010000004.1"/>
</dbReference>